<dbReference type="InterPro" id="IPR035897">
    <property type="entry name" value="Toll_tir_struct_dom_sf"/>
</dbReference>
<dbReference type="PROSITE" id="PS50104">
    <property type="entry name" value="TIR"/>
    <property type="match status" value="1"/>
</dbReference>
<dbReference type="Gene3D" id="2.130.10.10">
    <property type="entry name" value="YVTN repeat-like/Quinoprotein amine dehydrogenase"/>
    <property type="match status" value="1"/>
</dbReference>
<evidence type="ECO:0000313" key="4">
    <source>
        <dbReference type="Proteomes" id="UP001208690"/>
    </source>
</evidence>
<dbReference type="SUPFAM" id="SSF63829">
    <property type="entry name" value="Calcium-dependent phosphotriesterase"/>
    <property type="match status" value="1"/>
</dbReference>
<gene>
    <name evidence="3" type="ORF">MUB52_15375</name>
</gene>
<dbReference type="SUPFAM" id="SSF52200">
    <property type="entry name" value="Toll/Interleukin receptor TIR domain"/>
    <property type="match status" value="1"/>
</dbReference>
<dbReference type="Gene3D" id="3.40.50.10140">
    <property type="entry name" value="Toll/interleukin-1 receptor homology (TIR) domain"/>
    <property type="match status" value="1"/>
</dbReference>
<comment type="caution">
    <text evidence="3">The sequence shown here is derived from an EMBL/GenBank/DDBJ whole genome shotgun (WGS) entry which is preliminary data.</text>
</comment>
<feature type="coiled-coil region" evidence="1">
    <location>
        <begin position="194"/>
        <end position="228"/>
    </location>
</feature>
<organism evidence="3 4">
    <name type="scientific">Roseobacter sinensis</name>
    <dbReference type="NCBI Taxonomy" id="2931391"/>
    <lineage>
        <taxon>Bacteria</taxon>
        <taxon>Pseudomonadati</taxon>
        <taxon>Pseudomonadota</taxon>
        <taxon>Alphaproteobacteria</taxon>
        <taxon>Rhodobacterales</taxon>
        <taxon>Roseobacteraceae</taxon>
        <taxon>Roseobacter</taxon>
    </lineage>
</organism>
<evidence type="ECO:0000256" key="1">
    <source>
        <dbReference type="SAM" id="Coils"/>
    </source>
</evidence>
<name>A0ABT3BHF6_9RHOB</name>
<feature type="domain" description="TIR" evidence="2">
    <location>
        <begin position="5"/>
        <end position="136"/>
    </location>
</feature>
<dbReference type="RefSeq" id="WP_263845132.1">
    <property type="nucleotide sequence ID" value="NZ_JALIEB010000010.1"/>
</dbReference>
<dbReference type="Proteomes" id="UP001208690">
    <property type="component" value="Unassembled WGS sequence"/>
</dbReference>
<accession>A0ABT3BHF6</accession>
<evidence type="ECO:0000313" key="3">
    <source>
        <dbReference type="EMBL" id="MCV3272814.1"/>
    </source>
</evidence>
<dbReference type="SUPFAM" id="SSF50998">
    <property type="entry name" value="Quinoprotein alcohol dehydrogenase-like"/>
    <property type="match status" value="1"/>
</dbReference>
<keyword evidence="4" id="KW-1185">Reference proteome</keyword>
<keyword evidence="1" id="KW-0175">Coiled coil</keyword>
<sequence>MAADAPLSVFLSYARRDRAQVDALLAHLDRGAFDVLIDVEDIRPGEPWRARLIGMIDAAHVVIFALTEASLASRVCLWEMEQARVQKKRMIIVVMGQHDRAQVPTWMRALNYVSMRTQAELADNMARLADGIRVAPHLLRYHTRLLQRARAWDSGPELDEELLTGSVLKEAEQFVLHPPKDAPDVGELVRRFVMASGERERAEQEAALKAAEERAARERRLRLEAESRALAARSQILADQRHDLAGLVAVAAWTRSPTRLARIALCQRAMSHPRLMQMLAPVGSYTHPGAKYQLRDGAAFSADGRYLAHVNGIDRDRLRIWALGEQAELVGETPAVDPAVSILGIGFVGPAQHLTLLTNEGTFLRAEKARPDAPLVEVYRGDPGPSLRVFAASAEHDKIFICSGGQMQIVDFASGTQTYNAMSHFDMVDRAWWLADGRVLITGKPASEDLMQNRQPVSAVLDPASNRFLRQDHGAAAPLAGRDGYLRTVEGGADVMRHVGRDDYAPQPWFGNKNQPECFAVHSDDDEIAFADESDIRMQGARRDASPRYAPVHARPAPPAHGWYVDCVQPGPRNCAMGYVSLAPDGSAALWSKQRRNPLCVHLAPPDETRFKTPQPFVRQIAYQSDMSRLARLNDDGQLVVWDRVKRGGKAMKAPPVSAIHFAGSDLFGALQDGRVALLKSASRPLPGVAFDPRVAPRGADGGLIGRSPTGDFAIFDAARGALRPLGSWAALDLADDADISSLDYCAATGRLAVPRETGHVDIFGSDTGRFERIRTLETVLDIVDVSLTQNGKRLLLAGCEAFEVWDAESFEKLADYGSGSGIGAAWRATIDPSAYFIAAKGDYGGTFTLYDAKDGAQIATVPPLGEADAGIGMMFSPDGSELAVDDSDGGLLLLDFKPESWAARVNRMAGRELTEVERRTILEI</sequence>
<keyword evidence="3" id="KW-0675">Receptor</keyword>
<dbReference type="EMBL" id="JALIEB010000010">
    <property type="protein sequence ID" value="MCV3272814.1"/>
    <property type="molecule type" value="Genomic_DNA"/>
</dbReference>
<evidence type="ECO:0000259" key="2">
    <source>
        <dbReference type="PROSITE" id="PS50104"/>
    </source>
</evidence>
<dbReference type="Pfam" id="PF13676">
    <property type="entry name" value="TIR_2"/>
    <property type="match status" value="1"/>
</dbReference>
<dbReference type="InterPro" id="IPR015943">
    <property type="entry name" value="WD40/YVTN_repeat-like_dom_sf"/>
</dbReference>
<protein>
    <submittedName>
        <fullName evidence="3">Toll/interleukin-1 receptor domain-containing protein</fullName>
    </submittedName>
</protein>
<dbReference type="InterPro" id="IPR000157">
    <property type="entry name" value="TIR_dom"/>
</dbReference>
<proteinExistence type="predicted"/>
<dbReference type="InterPro" id="IPR011047">
    <property type="entry name" value="Quinoprotein_ADH-like_sf"/>
</dbReference>
<reference evidence="3 4" key="1">
    <citation type="submission" date="2022-04" db="EMBL/GenBank/DDBJ databases">
        <title>Roseobacter sp. WL0113 is a bacterium isolated from neritic sediment.</title>
        <authorList>
            <person name="Wang L."/>
            <person name="He W."/>
            <person name="Zhang D.-F."/>
        </authorList>
    </citation>
    <scope>NUCLEOTIDE SEQUENCE [LARGE SCALE GENOMIC DNA]</scope>
    <source>
        <strain evidence="3 4">WL0113</strain>
    </source>
</reference>